<dbReference type="GO" id="GO:0008270">
    <property type="term" value="F:zinc ion binding"/>
    <property type="evidence" value="ECO:0007669"/>
    <property type="project" value="InterPro"/>
</dbReference>
<sequence length="200" mass="22942">MNKIATLKKEPIDNIIALYQSEQSIAGVMRRFNINERDPRARRYVSGILDEKNIPRIKQKDPVTEENILTAAKNANTITEIIKQVGLQPVGGNYKTIRDVLTKNDVKLPESRLAVRKYTDAEVFCEHSIVPRANLARIVRSRKIFDYKCKICDNSGIWMGNVLNLHIDHINGISNDHRKENLRWLCPNCHSQITLNLITL</sequence>
<reference evidence="2" key="1">
    <citation type="journal article" date="2015" name="Nature">
        <title>Complex archaea that bridge the gap between prokaryotes and eukaryotes.</title>
        <authorList>
            <person name="Spang A."/>
            <person name="Saw J.H."/>
            <person name="Jorgensen S.L."/>
            <person name="Zaremba-Niedzwiedzka K."/>
            <person name="Martijn J."/>
            <person name="Lind A.E."/>
            <person name="van Eijk R."/>
            <person name="Schleper C."/>
            <person name="Guy L."/>
            <person name="Ettema T.J."/>
        </authorList>
    </citation>
    <scope>NUCLEOTIDE SEQUENCE</scope>
</reference>
<dbReference type="InterPro" id="IPR002711">
    <property type="entry name" value="HNH"/>
</dbReference>
<gene>
    <name evidence="2" type="ORF">LCGC14_2589480</name>
</gene>
<dbReference type="InterPro" id="IPR003615">
    <property type="entry name" value="HNH_nuc"/>
</dbReference>
<proteinExistence type="predicted"/>
<dbReference type="SMART" id="SM00507">
    <property type="entry name" value="HNHc"/>
    <property type="match status" value="1"/>
</dbReference>
<protein>
    <recommendedName>
        <fullName evidence="1">HNH nuclease domain-containing protein</fullName>
    </recommendedName>
</protein>
<dbReference type="Pfam" id="PF01844">
    <property type="entry name" value="HNH"/>
    <property type="match status" value="1"/>
</dbReference>
<name>A0A0F9AZY0_9ZZZZ</name>
<evidence type="ECO:0000313" key="2">
    <source>
        <dbReference type="EMBL" id="KKL07092.1"/>
    </source>
</evidence>
<evidence type="ECO:0000259" key="1">
    <source>
        <dbReference type="SMART" id="SM00507"/>
    </source>
</evidence>
<dbReference type="CDD" id="cd00085">
    <property type="entry name" value="HNHc"/>
    <property type="match status" value="1"/>
</dbReference>
<dbReference type="GO" id="GO:0003676">
    <property type="term" value="F:nucleic acid binding"/>
    <property type="evidence" value="ECO:0007669"/>
    <property type="project" value="InterPro"/>
</dbReference>
<dbReference type="AlphaFoldDB" id="A0A0F9AZY0"/>
<dbReference type="Gene3D" id="1.10.30.50">
    <property type="match status" value="1"/>
</dbReference>
<dbReference type="EMBL" id="LAZR01043433">
    <property type="protein sequence ID" value="KKL07092.1"/>
    <property type="molecule type" value="Genomic_DNA"/>
</dbReference>
<organism evidence="2">
    <name type="scientific">marine sediment metagenome</name>
    <dbReference type="NCBI Taxonomy" id="412755"/>
    <lineage>
        <taxon>unclassified sequences</taxon>
        <taxon>metagenomes</taxon>
        <taxon>ecological metagenomes</taxon>
    </lineage>
</organism>
<accession>A0A0F9AZY0</accession>
<comment type="caution">
    <text evidence="2">The sequence shown here is derived from an EMBL/GenBank/DDBJ whole genome shotgun (WGS) entry which is preliminary data.</text>
</comment>
<dbReference type="GO" id="GO:0004519">
    <property type="term" value="F:endonuclease activity"/>
    <property type="evidence" value="ECO:0007669"/>
    <property type="project" value="InterPro"/>
</dbReference>
<feature type="domain" description="HNH nuclease" evidence="1">
    <location>
        <begin position="146"/>
        <end position="191"/>
    </location>
</feature>